<protein>
    <recommendedName>
        <fullName evidence="3">CTP synthase (glutamine hydrolyzing)</fullName>
        <ecNumber evidence="3">6.3.4.2</ecNumber>
    </recommendedName>
</protein>
<evidence type="ECO:0000256" key="9">
    <source>
        <dbReference type="ARBA" id="ARBA00047781"/>
    </source>
</evidence>
<dbReference type="GO" id="GO:0042802">
    <property type="term" value="F:identical protein binding"/>
    <property type="evidence" value="ECO:0007669"/>
    <property type="project" value="TreeGrafter"/>
</dbReference>
<dbReference type="KEGG" id="apra:G3A50_07555"/>
<dbReference type="Pfam" id="PF00117">
    <property type="entry name" value="GATase"/>
    <property type="match status" value="1"/>
</dbReference>
<dbReference type="InterPro" id="IPR017926">
    <property type="entry name" value="GATASE"/>
</dbReference>
<evidence type="ECO:0000256" key="3">
    <source>
        <dbReference type="ARBA" id="ARBA00012291"/>
    </source>
</evidence>
<dbReference type="GO" id="GO:0003883">
    <property type="term" value="F:CTP synthase activity"/>
    <property type="evidence" value="ECO:0007669"/>
    <property type="project" value="UniProtKB-EC"/>
</dbReference>
<evidence type="ECO:0000259" key="10">
    <source>
        <dbReference type="Pfam" id="PF00117"/>
    </source>
</evidence>
<comment type="pathway">
    <text evidence="1">Pyrimidine metabolism; CTP biosynthesis via de novo pathway; CTP from UDP: step 2/2.</text>
</comment>
<dbReference type="GO" id="GO:0005524">
    <property type="term" value="F:ATP binding"/>
    <property type="evidence" value="ECO:0007669"/>
    <property type="project" value="UniProtKB-KW"/>
</dbReference>
<dbReference type="GO" id="GO:0044210">
    <property type="term" value="P:'de novo' CTP biosynthetic process"/>
    <property type="evidence" value="ECO:0007669"/>
    <property type="project" value="UniProtKB-UniPathway"/>
</dbReference>
<proteinExistence type="inferred from homology"/>
<dbReference type="EC" id="6.3.4.2" evidence="3"/>
<dbReference type="SUPFAM" id="SSF52317">
    <property type="entry name" value="Class I glutamine amidotransferase-like"/>
    <property type="match status" value="1"/>
</dbReference>
<keyword evidence="7" id="KW-0315">Glutamine amidotransferase</keyword>
<organism evidence="11 12">
    <name type="scientific">Ancylobacter pratisalsi</name>
    <dbReference type="NCBI Taxonomy" id="1745854"/>
    <lineage>
        <taxon>Bacteria</taxon>
        <taxon>Pseudomonadati</taxon>
        <taxon>Pseudomonadota</taxon>
        <taxon>Alphaproteobacteria</taxon>
        <taxon>Hyphomicrobiales</taxon>
        <taxon>Xanthobacteraceae</taxon>
        <taxon>Ancylobacter</taxon>
    </lineage>
</organism>
<keyword evidence="4" id="KW-0436">Ligase</keyword>
<accession>A0A6P1YJV9</accession>
<dbReference type="PANTHER" id="PTHR11550">
    <property type="entry name" value="CTP SYNTHASE"/>
    <property type="match status" value="1"/>
</dbReference>
<evidence type="ECO:0000256" key="2">
    <source>
        <dbReference type="ARBA" id="ARBA00007533"/>
    </source>
</evidence>
<reference evidence="11 12" key="1">
    <citation type="submission" date="2020-02" db="EMBL/GenBank/DDBJ databases">
        <authorList>
            <person name="Li G."/>
        </authorList>
    </citation>
    <scope>NUCLEOTIDE SEQUENCE [LARGE SCALE GENOMIC DNA]</scope>
    <source>
        <strain evidence="11 12">DSM 102029</strain>
    </source>
</reference>
<keyword evidence="6" id="KW-0067">ATP-binding</keyword>
<keyword evidence="12" id="KW-1185">Reference proteome</keyword>
<dbReference type="GO" id="GO:0019856">
    <property type="term" value="P:pyrimidine nucleobase biosynthetic process"/>
    <property type="evidence" value="ECO:0007669"/>
    <property type="project" value="TreeGrafter"/>
</dbReference>
<keyword evidence="8" id="KW-0665">Pyrimidine biosynthesis</keyword>
<dbReference type="PANTHER" id="PTHR11550:SF0">
    <property type="entry name" value="CTP SYNTHASE-RELATED"/>
    <property type="match status" value="1"/>
</dbReference>
<dbReference type="RefSeq" id="WP_163074674.1">
    <property type="nucleotide sequence ID" value="NZ_CP048630.1"/>
</dbReference>
<comment type="similarity">
    <text evidence="2">Belongs to the CTP synthase family.</text>
</comment>
<name>A0A6P1YJV9_9HYPH</name>
<sequence length="402" mass="43013">MTILLVVHETTLPAVDGMIAGEFAAERGAVFTILAGAGAGHARFDCVQHVLAHGELAPNGVLWAERAGGRPIAAPVDRGAVFRLPGTVVVPINPYLPAHREAQARIQVTAERAGRPVEIYEVHEAGEVFELRAAGRPEVVAAWRRDEYGRPLPASQVSRMAGARELKVLIVGDEVLQREVYPANLAALGDAAEAFGVDLSVVFVDPRDEPTPVWDRLLAGVDGLLLPGGSDMEQVRGQVEAARAAIRRDVPTVGLCLGMQTMATAVAQEICGMNDANLAEADPQAQTKTFVRFDDPFGRPEHRLGLQSCRLLPGSRLAVLTGGIETLDVHYNHRFMLDPALEGRLEGAGLAISGRPFERDFADAVELPGLRFFIGMQGHPELASGRGRPHPLLVGFLAAMAS</sequence>
<evidence type="ECO:0000256" key="5">
    <source>
        <dbReference type="ARBA" id="ARBA00022741"/>
    </source>
</evidence>
<dbReference type="Gene3D" id="3.40.50.880">
    <property type="match status" value="1"/>
</dbReference>
<dbReference type="PROSITE" id="PS51273">
    <property type="entry name" value="GATASE_TYPE_1"/>
    <property type="match status" value="1"/>
</dbReference>
<evidence type="ECO:0000313" key="11">
    <source>
        <dbReference type="EMBL" id="QIB33579.1"/>
    </source>
</evidence>
<gene>
    <name evidence="11" type="ORF">G3A50_07555</name>
</gene>
<evidence type="ECO:0000256" key="4">
    <source>
        <dbReference type="ARBA" id="ARBA00022598"/>
    </source>
</evidence>
<comment type="catalytic activity">
    <reaction evidence="9">
        <text>UTP + L-glutamine + ATP + H2O = CTP + L-glutamate + ADP + phosphate + 2 H(+)</text>
        <dbReference type="Rhea" id="RHEA:26426"/>
        <dbReference type="ChEBI" id="CHEBI:15377"/>
        <dbReference type="ChEBI" id="CHEBI:15378"/>
        <dbReference type="ChEBI" id="CHEBI:29985"/>
        <dbReference type="ChEBI" id="CHEBI:30616"/>
        <dbReference type="ChEBI" id="CHEBI:37563"/>
        <dbReference type="ChEBI" id="CHEBI:43474"/>
        <dbReference type="ChEBI" id="CHEBI:46398"/>
        <dbReference type="ChEBI" id="CHEBI:58359"/>
        <dbReference type="ChEBI" id="CHEBI:456216"/>
        <dbReference type="EC" id="6.3.4.2"/>
    </reaction>
</comment>
<evidence type="ECO:0000256" key="8">
    <source>
        <dbReference type="ARBA" id="ARBA00022975"/>
    </source>
</evidence>
<evidence type="ECO:0000256" key="6">
    <source>
        <dbReference type="ARBA" id="ARBA00022840"/>
    </source>
</evidence>
<dbReference type="AlphaFoldDB" id="A0A6P1YJV9"/>
<dbReference type="Proteomes" id="UP000464751">
    <property type="component" value="Chromosome"/>
</dbReference>
<evidence type="ECO:0000313" key="12">
    <source>
        <dbReference type="Proteomes" id="UP000464751"/>
    </source>
</evidence>
<feature type="domain" description="Glutamine amidotransferase" evidence="10">
    <location>
        <begin position="188"/>
        <end position="396"/>
    </location>
</feature>
<evidence type="ECO:0000256" key="1">
    <source>
        <dbReference type="ARBA" id="ARBA00005171"/>
    </source>
</evidence>
<evidence type="ECO:0000256" key="7">
    <source>
        <dbReference type="ARBA" id="ARBA00022962"/>
    </source>
</evidence>
<dbReference type="InterPro" id="IPR029062">
    <property type="entry name" value="Class_I_gatase-like"/>
</dbReference>
<dbReference type="EMBL" id="CP048630">
    <property type="protein sequence ID" value="QIB33579.1"/>
    <property type="molecule type" value="Genomic_DNA"/>
</dbReference>
<dbReference type="UniPathway" id="UPA00159">
    <property type="reaction ID" value="UER00277"/>
</dbReference>
<dbReference type="InterPro" id="IPR004468">
    <property type="entry name" value="CTP_synthase"/>
</dbReference>
<keyword evidence="5" id="KW-0547">Nucleotide-binding</keyword>